<evidence type="ECO:0000256" key="1">
    <source>
        <dbReference type="SAM" id="Phobius"/>
    </source>
</evidence>
<name>A0AAV9WH99_9PEZI</name>
<proteinExistence type="predicted"/>
<keyword evidence="1" id="KW-0472">Membrane</keyword>
<keyword evidence="1" id="KW-1133">Transmembrane helix</keyword>
<keyword evidence="3" id="KW-1185">Reference proteome</keyword>
<comment type="caution">
    <text evidence="2">The sequence shown here is derived from an EMBL/GenBank/DDBJ whole genome shotgun (WGS) entry which is preliminary data.</text>
</comment>
<evidence type="ECO:0000313" key="2">
    <source>
        <dbReference type="EMBL" id="KAK6507490.1"/>
    </source>
</evidence>
<reference evidence="2 3" key="1">
    <citation type="submission" date="2023-08" db="EMBL/GenBank/DDBJ databases">
        <authorList>
            <person name="Palmer J.M."/>
        </authorList>
    </citation>
    <scope>NUCLEOTIDE SEQUENCE [LARGE SCALE GENOMIC DNA]</scope>
    <source>
        <strain evidence="2 3">TWF481</strain>
    </source>
</reference>
<sequence length="145" mass="16147">MALRHLLRHLLTPLKLSLFLLISLPLAIFAAITTFISVILLSSRILLVYFDLITSVIIAPPPHHHTHKPVVTKVSTKLVIPTSGRMRQQSVTAPSSPNIGRKRVPFYIGGGSPPLSMKVGKVYEGRRRVRSEDGEGEEDYFVGRR</sequence>
<feature type="transmembrane region" description="Helical" evidence="1">
    <location>
        <begin position="16"/>
        <end position="41"/>
    </location>
</feature>
<keyword evidence="1" id="KW-0812">Transmembrane</keyword>
<gene>
    <name evidence="2" type="ORF">TWF481_005921</name>
</gene>
<dbReference type="Proteomes" id="UP001370758">
    <property type="component" value="Unassembled WGS sequence"/>
</dbReference>
<organism evidence="2 3">
    <name type="scientific">Arthrobotrys musiformis</name>
    <dbReference type="NCBI Taxonomy" id="47236"/>
    <lineage>
        <taxon>Eukaryota</taxon>
        <taxon>Fungi</taxon>
        <taxon>Dikarya</taxon>
        <taxon>Ascomycota</taxon>
        <taxon>Pezizomycotina</taxon>
        <taxon>Orbiliomycetes</taxon>
        <taxon>Orbiliales</taxon>
        <taxon>Orbiliaceae</taxon>
        <taxon>Arthrobotrys</taxon>
    </lineage>
</organism>
<protein>
    <recommendedName>
        <fullName evidence="4">Transmembrane protein</fullName>
    </recommendedName>
</protein>
<evidence type="ECO:0000313" key="3">
    <source>
        <dbReference type="Proteomes" id="UP001370758"/>
    </source>
</evidence>
<accession>A0AAV9WH99</accession>
<dbReference type="EMBL" id="JAVHJL010000003">
    <property type="protein sequence ID" value="KAK6507490.1"/>
    <property type="molecule type" value="Genomic_DNA"/>
</dbReference>
<evidence type="ECO:0008006" key="4">
    <source>
        <dbReference type="Google" id="ProtNLM"/>
    </source>
</evidence>
<dbReference type="AlphaFoldDB" id="A0AAV9WH99"/>